<dbReference type="KEGG" id="yen:YE3828"/>
<accession>A1JRN6</accession>
<organism evidence="1 2">
    <name type="scientific">Yersinia enterocolitica serotype O:8 / biotype 1B (strain NCTC 13174 / 8081)</name>
    <dbReference type="NCBI Taxonomy" id="393305"/>
    <lineage>
        <taxon>Bacteria</taxon>
        <taxon>Pseudomonadati</taxon>
        <taxon>Pseudomonadota</taxon>
        <taxon>Gammaproteobacteria</taxon>
        <taxon>Enterobacterales</taxon>
        <taxon>Yersiniaceae</taxon>
        <taxon>Yersinia</taxon>
    </lineage>
</organism>
<dbReference type="HOGENOM" id="CLU_2940939_0_0_6"/>
<dbReference type="AlphaFoldDB" id="A1JRN6"/>
<reference evidence="1 2" key="1">
    <citation type="journal article" date="2006" name="PLoS Genet.">
        <title>The complete genome sequence and comparative genome analysis of the high pathogenicity Yersinia enterocolitica strain 8081.</title>
        <authorList>
            <person name="Thomson N.R."/>
            <person name="Howard S."/>
            <person name="Wren B.W."/>
            <person name="Holden M.T.G."/>
            <person name="Crossman L."/>
            <person name="Challis G.L."/>
            <person name="Churcher C."/>
            <person name="Mungall K."/>
            <person name="Brooks K."/>
            <person name="Chillingworth T."/>
            <person name="Feltwell T."/>
            <person name="Abdellah Z."/>
            <person name="Hauser H."/>
            <person name="Jagels K."/>
            <person name="Maddison M."/>
            <person name="Moule S."/>
            <person name="Sanders M."/>
            <person name="Whitehead S."/>
            <person name="Quail M.A."/>
            <person name="Dougan G."/>
            <person name="Parkhill J."/>
            <person name="Prentice M.B."/>
        </authorList>
    </citation>
    <scope>NUCLEOTIDE SEQUENCE [LARGE SCALE GENOMIC DNA]</scope>
    <source>
        <strain evidence="2">NCTC 13174 / 8081</strain>
    </source>
</reference>
<gene>
    <name evidence="1" type="ordered locus">YE3828</name>
</gene>
<name>A1JRN6_YERE8</name>
<evidence type="ECO:0000313" key="2">
    <source>
        <dbReference type="Proteomes" id="UP000000642"/>
    </source>
</evidence>
<protein>
    <submittedName>
        <fullName evidence="1">Uncharacterized protein</fullName>
    </submittedName>
</protein>
<dbReference type="Proteomes" id="UP000000642">
    <property type="component" value="Chromosome"/>
</dbReference>
<dbReference type="EMBL" id="AM286415">
    <property type="protein sequence ID" value="CAL13850.1"/>
    <property type="molecule type" value="Genomic_DNA"/>
</dbReference>
<evidence type="ECO:0000313" key="1">
    <source>
        <dbReference type="EMBL" id="CAL13850.1"/>
    </source>
</evidence>
<proteinExistence type="predicted"/>
<sequence length="60" mass="6925">MYLSAVDIPPRQLPEHIKQLLCLLSSYFICRGYDIIRQKQASLIDSLSFVTIHYATPLLM</sequence>